<reference evidence="3" key="1">
    <citation type="submission" date="2020-11" db="EMBL/GenBank/DDBJ databases">
        <title>Nocardioides sp. nov., isolated from Soil of Cynanchum wilfordii Hemsley rhizosphere.</title>
        <authorList>
            <person name="Lee J.-S."/>
            <person name="Suh M.K."/>
            <person name="Kim J.-S."/>
        </authorList>
    </citation>
    <scope>NUCLEOTIDE SEQUENCE</scope>
    <source>
        <strain evidence="3">KCTC 19275</strain>
    </source>
</reference>
<feature type="region of interest" description="Disordered" evidence="1">
    <location>
        <begin position="26"/>
        <end position="47"/>
    </location>
</feature>
<dbReference type="EMBL" id="JADKPN010000011">
    <property type="protein sequence ID" value="MBF4764907.1"/>
    <property type="molecule type" value="Genomic_DNA"/>
</dbReference>
<gene>
    <name evidence="3" type="ORF">ISU07_17380</name>
</gene>
<protein>
    <recommendedName>
        <fullName evidence="5">Secreted protein</fullName>
    </recommendedName>
</protein>
<feature type="signal peptide" evidence="2">
    <location>
        <begin position="1"/>
        <end position="27"/>
    </location>
</feature>
<feature type="chain" id="PRO_5037946224" description="Secreted protein" evidence="2">
    <location>
        <begin position="28"/>
        <end position="131"/>
    </location>
</feature>
<organism evidence="3 4">
    <name type="scientific">Nocardioides islandensis</name>
    <dbReference type="NCBI Taxonomy" id="433663"/>
    <lineage>
        <taxon>Bacteria</taxon>
        <taxon>Bacillati</taxon>
        <taxon>Actinomycetota</taxon>
        <taxon>Actinomycetes</taxon>
        <taxon>Propionibacteriales</taxon>
        <taxon>Nocardioidaceae</taxon>
        <taxon>Nocardioides</taxon>
    </lineage>
</organism>
<evidence type="ECO:0000256" key="1">
    <source>
        <dbReference type="SAM" id="MobiDB-lite"/>
    </source>
</evidence>
<evidence type="ECO:0008006" key="5">
    <source>
        <dbReference type="Google" id="ProtNLM"/>
    </source>
</evidence>
<proteinExistence type="predicted"/>
<dbReference type="Proteomes" id="UP000640489">
    <property type="component" value="Unassembled WGS sequence"/>
</dbReference>
<dbReference type="RefSeq" id="WP_194708079.1">
    <property type="nucleotide sequence ID" value="NZ_JADKPN010000011.1"/>
</dbReference>
<keyword evidence="4" id="KW-1185">Reference proteome</keyword>
<evidence type="ECO:0000313" key="4">
    <source>
        <dbReference type="Proteomes" id="UP000640489"/>
    </source>
</evidence>
<evidence type="ECO:0000313" key="3">
    <source>
        <dbReference type="EMBL" id="MBF4764907.1"/>
    </source>
</evidence>
<sequence length="131" mass="13994">MTGRSARLALGAVAALLVVMVPSGVSASGDDDEVDKSGSCRGGSSTWEVRAGWDSDHRIEIRGEVDHTASGKVWSWKIKHNGSVSAMGRAVTRDGQLEVRRSLVDLAGTDHCVFRAVQTRTGEVCRGAIDW</sequence>
<dbReference type="AlphaFoldDB" id="A0A930YFG9"/>
<keyword evidence="2" id="KW-0732">Signal</keyword>
<evidence type="ECO:0000256" key="2">
    <source>
        <dbReference type="SAM" id="SignalP"/>
    </source>
</evidence>
<comment type="caution">
    <text evidence="3">The sequence shown here is derived from an EMBL/GenBank/DDBJ whole genome shotgun (WGS) entry which is preliminary data.</text>
</comment>
<accession>A0A930YFG9</accession>
<name>A0A930YFG9_9ACTN</name>